<dbReference type="EMBL" id="CAJVPZ010008679">
    <property type="protein sequence ID" value="CAG8600559.1"/>
    <property type="molecule type" value="Genomic_DNA"/>
</dbReference>
<organism evidence="1 2">
    <name type="scientific">Racocetra fulgida</name>
    <dbReference type="NCBI Taxonomy" id="60492"/>
    <lineage>
        <taxon>Eukaryota</taxon>
        <taxon>Fungi</taxon>
        <taxon>Fungi incertae sedis</taxon>
        <taxon>Mucoromycota</taxon>
        <taxon>Glomeromycotina</taxon>
        <taxon>Glomeromycetes</taxon>
        <taxon>Diversisporales</taxon>
        <taxon>Gigasporaceae</taxon>
        <taxon>Racocetra</taxon>
    </lineage>
</organism>
<evidence type="ECO:0000313" key="2">
    <source>
        <dbReference type="Proteomes" id="UP000789396"/>
    </source>
</evidence>
<accession>A0A9N9CHH4</accession>
<gene>
    <name evidence="1" type="ORF">RFULGI_LOCUS6585</name>
</gene>
<protein>
    <submittedName>
        <fullName evidence="1">10317_t:CDS:1</fullName>
    </submittedName>
</protein>
<comment type="caution">
    <text evidence="1">The sequence shown here is derived from an EMBL/GenBank/DDBJ whole genome shotgun (WGS) entry which is preliminary data.</text>
</comment>
<feature type="non-terminal residue" evidence="1">
    <location>
        <position position="1"/>
    </location>
</feature>
<dbReference type="OrthoDB" id="2441867at2759"/>
<sequence>NSNQESSIQIIQNEDKLPLIETFHILERICGQEVTNNVSGESESKKASYSRGLGLCKKALNIAITNGSSLILEDLLQRFINKQAKSKNI</sequence>
<name>A0A9N9CHH4_9GLOM</name>
<dbReference type="AlphaFoldDB" id="A0A9N9CHH4"/>
<evidence type="ECO:0000313" key="1">
    <source>
        <dbReference type="EMBL" id="CAG8600559.1"/>
    </source>
</evidence>
<reference evidence="1" key="1">
    <citation type="submission" date="2021-06" db="EMBL/GenBank/DDBJ databases">
        <authorList>
            <person name="Kallberg Y."/>
            <person name="Tangrot J."/>
            <person name="Rosling A."/>
        </authorList>
    </citation>
    <scope>NUCLEOTIDE SEQUENCE</scope>
    <source>
        <strain evidence="1">IN212</strain>
    </source>
</reference>
<keyword evidence="2" id="KW-1185">Reference proteome</keyword>
<proteinExistence type="predicted"/>
<dbReference type="Proteomes" id="UP000789396">
    <property type="component" value="Unassembled WGS sequence"/>
</dbReference>